<gene>
    <name evidence="2" type="ORF">CLV37_101816</name>
</gene>
<evidence type="ECO:0000313" key="2">
    <source>
        <dbReference type="EMBL" id="PRY18570.1"/>
    </source>
</evidence>
<dbReference type="EMBL" id="PVZF01000001">
    <property type="protein sequence ID" value="PRY18570.1"/>
    <property type="molecule type" value="Genomic_DNA"/>
</dbReference>
<protein>
    <submittedName>
        <fullName evidence="2">Uncharacterized protein</fullName>
    </submittedName>
</protein>
<name>A0A2T0RBQ7_9ACTN</name>
<accession>A0A2T0RBQ7</accession>
<reference evidence="2 3" key="1">
    <citation type="submission" date="2018-03" db="EMBL/GenBank/DDBJ databases">
        <title>Genomic Encyclopedia of Archaeal and Bacterial Type Strains, Phase II (KMG-II): from individual species to whole genera.</title>
        <authorList>
            <person name="Goeker M."/>
        </authorList>
    </citation>
    <scope>NUCLEOTIDE SEQUENCE [LARGE SCALE GENOMIC DNA]</scope>
    <source>
        <strain evidence="2 3">DSM 19711</strain>
    </source>
</reference>
<dbReference type="Proteomes" id="UP000238083">
    <property type="component" value="Unassembled WGS sequence"/>
</dbReference>
<organism evidence="2 3">
    <name type="scientific">Kineococcus rhizosphaerae</name>
    <dbReference type="NCBI Taxonomy" id="559628"/>
    <lineage>
        <taxon>Bacteria</taxon>
        <taxon>Bacillati</taxon>
        <taxon>Actinomycetota</taxon>
        <taxon>Actinomycetes</taxon>
        <taxon>Kineosporiales</taxon>
        <taxon>Kineosporiaceae</taxon>
        <taxon>Kineococcus</taxon>
    </lineage>
</organism>
<keyword evidence="1" id="KW-0472">Membrane</keyword>
<feature type="transmembrane region" description="Helical" evidence="1">
    <location>
        <begin position="12"/>
        <end position="30"/>
    </location>
</feature>
<evidence type="ECO:0000313" key="3">
    <source>
        <dbReference type="Proteomes" id="UP000238083"/>
    </source>
</evidence>
<proteinExistence type="predicted"/>
<evidence type="ECO:0000256" key="1">
    <source>
        <dbReference type="SAM" id="Phobius"/>
    </source>
</evidence>
<keyword evidence="1" id="KW-0812">Transmembrane</keyword>
<feature type="transmembrane region" description="Helical" evidence="1">
    <location>
        <begin position="36"/>
        <end position="55"/>
    </location>
</feature>
<dbReference type="AlphaFoldDB" id="A0A2T0RBQ7"/>
<keyword evidence="3" id="KW-1185">Reference proteome</keyword>
<sequence length="62" mass="6216">MSGGGPQLRRVAALFLVATVGFALAALLTRVRALDVLLRVCAGLAALGAGGVLVASRGERGR</sequence>
<comment type="caution">
    <text evidence="2">The sequence shown here is derived from an EMBL/GenBank/DDBJ whole genome shotgun (WGS) entry which is preliminary data.</text>
</comment>
<keyword evidence="1" id="KW-1133">Transmembrane helix</keyword>